<feature type="region of interest" description="Disordered" evidence="11">
    <location>
        <begin position="1660"/>
        <end position="1681"/>
    </location>
</feature>
<dbReference type="Gene3D" id="3.30.565.10">
    <property type="entry name" value="Histidine kinase-like ATPase, C-terminal domain"/>
    <property type="match status" value="1"/>
</dbReference>
<evidence type="ECO:0000256" key="10">
    <source>
        <dbReference type="PROSITE-ProRule" id="PRU00169"/>
    </source>
</evidence>
<feature type="domain" description="Histidine kinase" evidence="12">
    <location>
        <begin position="1970"/>
        <end position="2203"/>
    </location>
</feature>
<gene>
    <name evidence="16" type="ORF">NYR97_01845</name>
</gene>
<dbReference type="Pfam" id="PF02518">
    <property type="entry name" value="HATPase_c"/>
    <property type="match status" value="1"/>
</dbReference>
<dbReference type="Gene3D" id="1.10.287.560">
    <property type="entry name" value="Histidine kinase CheA-like, homodimeric domain"/>
    <property type="match status" value="1"/>
</dbReference>
<evidence type="ECO:0000256" key="7">
    <source>
        <dbReference type="ARBA" id="ARBA00023012"/>
    </source>
</evidence>
<evidence type="ECO:0000256" key="8">
    <source>
        <dbReference type="ARBA" id="ARBA00035100"/>
    </source>
</evidence>
<feature type="region of interest" description="Disordered" evidence="11">
    <location>
        <begin position="618"/>
        <end position="670"/>
    </location>
</feature>
<comment type="catalytic activity">
    <reaction evidence="1">
        <text>ATP + protein L-histidine = ADP + protein N-phospho-L-histidine.</text>
        <dbReference type="EC" id="2.7.13.3"/>
    </reaction>
</comment>
<feature type="compositionally biased region" description="Pro residues" evidence="11">
    <location>
        <begin position="631"/>
        <end position="640"/>
    </location>
</feature>
<proteinExistence type="predicted"/>
<feature type="domain" description="Response regulatory" evidence="13">
    <location>
        <begin position="2357"/>
        <end position="2473"/>
    </location>
</feature>
<feature type="compositionally biased region" description="Acidic residues" evidence="11">
    <location>
        <begin position="1660"/>
        <end position="1675"/>
    </location>
</feature>
<dbReference type="GO" id="GO:0000155">
    <property type="term" value="F:phosphorelay sensor kinase activity"/>
    <property type="evidence" value="ECO:0007669"/>
    <property type="project" value="InterPro"/>
</dbReference>
<dbReference type="SUPFAM" id="SSF50341">
    <property type="entry name" value="CheW-like"/>
    <property type="match status" value="1"/>
</dbReference>
<dbReference type="EMBL" id="CP103836">
    <property type="protein sequence ID" value="WOB50189.1"/>
    <property type="molecule type" value="Genomic_DNA"/>
</dbReference>
<dbReference type="EC" id="2.7.13.3" evidence="2"/>
<evidence type="ECO:0000256" key="1">
    <source>
        <dbReference type="ARBA" id="ARBA00000085"/>
    </source>
</evidence>
<feature type="region of interest" description="Disordered" evidence="11">
    <location>
        <begin position="1388"/>
        <end position="1440"/>
    </location>
</feature>
<feature type="compositionally biased region" description="Basic and acidic residues" evidence="11">
    <location>
        <begin position="1464"/>
        <end position="1500"/>
    </location>
</feature>
<dbReference type="PROSITE" id="PS50110">
    <property type="entry name" value="RESPONSE_REGULATORY"/>
    <property type="match status" value="1"/>
</dbReference>
<sequence>MSALRDAMSHAALGWVKPELDETLRQARNEIEYFAEEPSDTSRMRFCAGYLHQVQGTLRMVELYAPAMVAEELELLAQAVQVGEVADRDEACAMLMRGTVLLPDYLERLQNGHRDIPIVLLPLLNEIRATRGQPGLNESVLFAFDPQAGVATEAELDHARGSLSGRNRELLDTVGNAVKEELLRVKDALDLHLRTGGDIAELQTQVKDLGSVADTLGMMGLGVARNVVVQQRDALARVVDGHVQMDEGVLLDIAGALLYVDASLDDQVASLGADFSENDDGSSSATSAEVRRTVDVLAQEAIANFGAAREHFVAFIETNWDHARLSNVPHLLGEVGGALRILELPQAADYLEGVRRYVDLELIGKQRVPSGRQLDTLADAMASLEYYLEALRERRPGREEILDITRNSLETLRYWPLPSGQPSELPVGADQPGDVVEPQPVAAAFAPLAAAPGVVAANDITPTPSLEWANETVTEAPFAASVVHDTGAAATDTAFSFDPVAAEETVSGQAHVPFTVAPLDLSDDGAQAPGDWQLETTEQTAPIATSAFDPVSAEQDGTVPAELAQVSYTVDLSALEQDDIATPVVAEQAPLQIEQIDLPGDADQTEVPLDFIAEAEASTRRAQTSIDDAFSPPPLPPLPPHEPDNPFVDAEPEPQAPPVEDTAESSPPRVQQAVVGEFELDDASAAFLAQLDAAAAQFDVNRPQAPLTTKTTSYAAADTHAEPDTAQTAPVQTLSEPVQGTADAGIFGGFGDSDIDDDIRDVFLEEFDEELVNLGQLLPVWRAAPNSPETMRPIRRVFHTLKGSGRLVGAHVLGEFSWKIESMLNRVLDNSRPASPAVVAMVQLAYDVLPQFNAALRDQGRISADLPEIQAVAERVAAGEELYYVPAPMAPSTAGVADVAVIPDIPAIAGVLPASGGTPASVDSVLREILEAEVATHLETVNAWLQATQVEPQLVSEEVLRAVHTMSGAFAMTDVPEITLVTTPAESYVKRLLAASVVPSADGIDAIKATAAAIATTVTALRADAPLIPSFAPLTERLRALADTLPEAQWPPQVFLEELDDLDATSDETIRNDTAVELTGMQDLSQYLDAGALPSHPADTAAPAYGADEATQDADAQAAVDADAPIAVDELAEAEAEDTSALALEAPAPSEAHETADVVSAEQGVASAEQSADVAEAAHASSGDAFASAAESEQVVDALQGDVAQHERMDESASHTAEAHDAPADEPVVEADAWDATELQHAPIADTASHDDETRDVPEATEHVAVDELADAEAALGDTQTLVAPDAELADAERADAERAEAEHAGGEKQALTEHTAVHDQHDQHAQIDGDAPAQDAGAQLVDGTPSADQAPVETIEALQAVHDEAPVADEMPASTAEDWTPETAALGSVSTDQDEQVTAAHDDAAVATEDSAEQPADERVQQSDAALPHDAAAQDGEQLGSEDRAQLGEQIYSEQHAQPGEQVHSEEPAPSYEHAEAQTHVHSDAQTDDQARSEEHAHSNEQVLSDAQAHEHAAEEHAGEVEQAAAGEQAADVERPVEAEQFAEDEQTAAAEQTAEAEHAAEALPEHTIESVQAFEMAQVADQVEEIGDPQSEIAPELHADAPADVDADADKDGNTDADARRSDEHATHDTTVATDHVELTEYVDHTQQAEHIEHIEPAGEESASEPDASEQEDPTAAAFSAPVEEAAPADPTANDAGAAFDIGQLNFDQLDGELVDIFVEEGRDLLDHCDGLIARMREVPEDRDVLNGLQRDLHTLKGGARMAGINAIGDLGHAIESLLEAVAANRTDIDRDDVRLFERGFDRLHQLLTRTGMHRAVAMPTDLVEAFETRTRGRNAAEPSDADVRAIAKASVEPAPLSAPIPVEGQVEEELMPRAQQEQVRVRADLLDRLVNHAGEVAIYRSRLEQQMGAFRGAMGELDRTNARLRDQLRRLDLETEAQIVARYQREQDQGDRTFDPLELDRFSTLQQLSRALNESAADLGGLQGVLEDLSRQYDGLLQQQSRVSSELQDGLMRARMVPFDGLVPRLRRVVRQAATDTGKQVHLVLEGTQGELDRNVLDRMVAPLEHMLRNSVAHGLEAPEQRREAGKPEEGSIAIRLRREGSEIVLEVADDGAGLDREAIRRRGEQRGLIEPGQELSEAELDGLIFASGFSTSEQVSQLAGRGVGMDVVRNEVRQLGGSVDIHSVRGQGVTFTLRLPQTLAVTQAVFVRIGDTTFAVPVGSVSGIGRISRSRYESGEGGYHYAGEEYVLHDLGSLVGQPVARADGQAQVPLLLVRAGDLRAAVAIDQVLGNREIVVKPVGLQIASVPGIYGATITGDGRVVVILDVAPLVRRYLSQPARPALETPAEAQRQVPLVMVVDDSLTMRKVTSRVLERHNLDVTTARDGVEALELLEERVPDLMLLDIEMPRMDGYELATAMRADPRFKAVPIVMITSRSGEKHRQRAFEIGVQRYLGKPYQELDLMRNVYDLLGIARVRE</sequence>
<dbReference type="PROSITE" id="PS50109">
    <property type="entry name" value="HIS_KIN"/>
    <property type="match status" value="1"/>
</dbReference>
<feature type="domain" description="HPt" evidence="15">
    <location>
        <begin position="752"/>
        <end position="859"/>
    </location>
</feature>
<protein>
    <recommendedName>
        <fullName evidence="3">Chemotaxis protein CheA</fullName>
        <ecNumber evidence="2">2.7.13.3</ecNumber>
    </recommendedName>
</protein>
<keyword evidence="5" id="KW-0808">Transferase</keyword>
<dbReference type="InterPro" id="IPR005467">
    <property type="entry name" value="His_kinase_dom"/>
</dbReference>
<dbReference type="RefSeq" id="WP_316696355.1">
    <property type="nucleotide sequence ID" value="NZ_CP103836.1"/>
</dbReference>
<evidence type="ECO:0000256" key="11">
    <source>
        <dbReference type="SAM" id="MobiDB-lite"/>
    </source>
</evidence>
<dbReference type="Pfam" id="PF01627">
    <property type="entry name" value="Hpt"/>
    <property type="match status" value="4"/>
</dbReference>
<dbReference type="InterPro" id="IPR036890">
    <property type="entry name" value="HATPase_C_sf"/>
</dbReference>
<dbReference type="FunFam" id="3.30.565.10:FF:000016">
    <property type="entry name" value="Chemotaxis protein CheA, putative"/>
    <property type="match status" value="1"/>
</dbReference>
<dbReference type="SMART" id="SM00387">
    <property type="entry name" value="HATPase_c"/>
    <property type="match status" value="1"/>
</dbReference>
<evidence type="ECO:0000313" key="16">
    <source>
        <dbReference type="EMBL" id="WOB50189.1"/>
    </source>
</evidence>
<feature type="compositionally biased region" description="Basic and acidic residues" evidence="11">
    <location>
        <begin position="1610"/>
        <end position="1630"/>
    </location>
</feature>
<reference evidence="16 17" key="1">
    <citation type="submission" date="2022-08" db="EMBL/GenBank/DDBJ databases">
        <title>Whole genome sequencing-based tracing of a 2022 introduction and outbreak of Xanthomonas hortorum pv. pelargonii.</title>
        <authorList>
            <person name="Iruegas-Bocardo F."/>
            <person name="Weisberg A.K."/>
            <person name="Riutta E.R."/>
            <person name="Kilday K."/>
            <person name="Bonkowski J.C."/>
            <person name="Creswell T."/>
            <person name="Daughtrey M.L."/>
            <person name="Rane K."/>
            <person name="Grunwald N.J."/>
            <person name="Chang J.H."/>
            <person name="Putnam M.L."/>
        </authorList>
    </citation>
    <scope>NUCLEOTIDE SEQUENCE [LARGE SCALE GENOMIC DNA]</scope>
    <source>
        <strain evidence="16 17">22-323</strain>
    </source>
</reference>
<evidence type="ECO:0000256" key="5">
    <source>
        <dbReference type="ARBA" id="ARBA00022679"/>
    </source>
</evidence>
<dbReference type="InterPro" id="IPR004358">
    <property type="entry name" value="Sig_transdc_His_kin-like_C"/>
</dbReference>
<feature type="compositionally biased region" description="Basic and acidic residues" evidence="11">
    <location>
        <begin position="1204"/>
        <end position="1223"/>
    </location>
</feature>
<keyword evidence="17" id="KW-1185">Reference proteome</keyword>
<dbReference type="PANTHER" id="PTHR43395:SF8">
    <property type="entry name" value="HISTIDINE KINASE"/>
    <property type="match status" value="1"/>
</dbReference>
<dbReference type="SUPFAM" id="SSF55874">
    <property type="entry name" value="ATPase domain of HSP90 chaperone/DNA topoisomerase II/histidine kinase"/>
    <property type="match status" value="1"/>
</dbReference>
<dbReference type="GO" id="GO:0005737">
    <property type="term" value="C:cytoplasm"/>
    <property type="evidence" value="ECO:0007669"/>
    <property type="project" value="InterPro"/>
</dbReference>
<keyword evidence="4 10" id="KW-0597">Phosphoprotein</keyword>
<feature type="compositionally biased region" description="Low complexity" evidence="11">
    <location>
        <begin position="1522"/>
        <end position="1531"/>
    </location>
</feature>
<feature type="compositionally biased region" description="Basic and acidic residues" evidence="11">
    <location>
        <begin position="1509"/>
        <end position="1521"/>
    </location>
</feature>
<evidence type="ECO:0000259" key="15">
    <source>
        <dbReference type="PROSITE" id="PS50894"/>
    </source>
</evidence>
<dbReference type="SMART" id="SM01231">
    <property type="entry name" value="H-kinase_dim"/>
    <property type="match status" value="1"/>
</dbReference>
<dbReference type="Proteomes" id="UP001302716">
    <property type="component" value="Chromosome"/>
</dbReference>
<evidence type="ECO:0000259" key="14">
    <source>
        <dbReference type="PROSITE" id="PS50851"/>
    </source>
</evidence>
<keyword evidence="6" id="KW-0418">Kinase</keyword>
<feature type="region of interest" description="Disordered" evidence="11">
    <location>
        <begin position="1457"/>
        <end position="1562"/>
    </location>
</feature>
<dbReference type="InterPro" id="IPR011006">
    <property type="entry name" value="CheY-like_superfamily"/>
</dbReference>
<dbReference type="Pfam" id="PF00072">
    <property type="entry name" value="Response_reg"/>
    <property type="match status" value="1"/>
</dbReference>
<dbReference type="Gene3D" id="3.40.50.2300">
    <property type="match status" value="1"/>
</dbReference>
<dbReference type="SMART" id="SM00448">
    <property type="entry name" value="REC"/>
    <property type="match status" value="1"/>
</dbReference>
<evidence type="ECO:0000259" key="13">
    <source>
        <dbReference type="PROSITE" id="PS50110"/>
    </source>
</evidence>
<evidence type="ECO:0000313" key="17">
    <source>
        <dbReference type="Proteomes" id="UP001302716"/>
    </source>
</evidence>
<dbReference type="PROSITE" id="PS50851">
    <property type="entry name" value="CHEW"/>
    <property type="match status" value="1"/>
</dbReference>
<dbReference type="InterPro" id="IPR008207">
    <property type="entry name" value="Sig_transdc_His_kin_Hpt_dom"/>
</dbReference>
<dbReference type="Pfam" id="PF01584">
    <property type="entry name" value="CheW"/>
    <property type="match status" value="1"/>
</dbReference>
<feature type="modified residue" description="Phosphohistidine" evidence="9">
    <location>
        <position position="799"/>
    </location>
</feature>
<organism evidence="16 17">
    <name type="scientific">Xanthomonas hydrangeae</name>
    <dbReference type="NCBI Taxonomy" id="2775159"/>
    <lineage>
        <taxon>Bacteria</taxon>
        <taxon>Pseudomonadati</taxon>
        <taxon>Pseudomonadota</taxon>
        <taxon>Gammaproteobacteria</taxon>
        <taxon>Lysobacterales</taxon>
        <taxon>Lysobacteraceae</taxon>
        <taxon>Xanthomonas</taxon>
    </lineage>
</organism>
<feature type="region of interest" description="Disordered" evidence="11">
    <location>
        <begin position="1148"/>
        <end position="1224"/>
    </location>
</feature>
<dbReference type="InterPro" id="IPR036641">
    <property type="entry name" value="HPT_dom_sf"/>
</dbReference>
<feature type="modified residue" description="Phosphohistidine" evidence="9">
    <location>
        <position position="1756"/>
    </location>
</feature>
<dbReference type="GO" id="GO:0006935">
    <property type="term" value="P:chemotaxis"/>
    <property type="evidence" value="ECO:0007669"/>
    <property type="project" value="InterPro"/>
</dbReference>
<evidence type="ECO:0000256" key="3">
    <source>
        <dbReference type="ARBA" id="ARBA00021495"/>
    </source>
</evidence>
<evidence type="ECO:0000256" key="2">
    <source>
        <dbReference type="ARBA" id="ARBA00012438"/>
    </source>
</evidence>
<dbReference type="SUPFAM" id="SSF52172">
    <property type="entry name" value="CheY-like"/>
    <property type="match status" value="1"/>
</dbReference>
<name>A0AAU0BAT4_9XANT</name>
<accession>A0AAU0BAT4</accession>
<dbReference type="InterPro" id="IPR037006">
    <property type="entry name" value="CheA-like_homodim_sf"/>
</dbReference>
<evidence type="ECO:0000256" key="4">
    <source>
        <dbReference type="ARBA" id="ARBA00022553"/>
    </source>
</evidence>
<dbReference type="InterPro" id="IPR051315">
    <property type="entry name" value="Bact_Chemotaxis_CheA"/>
</dbReference>
<dbReference type="PANTHER" id="PTHR43395">
    <property type="entry name" value="SENSOR HISTIDINE KINASE CHEA"/>
    <property type="match status" value="1"/>
</dbReference>
<dbReference type="PRINTS" id="PR00344">
    <property type="entry name" value="BCTRLSENSOR"/>
</dbReference>
<dbReference type="InterPro" id="IPR001789">
    <property type="entry name" value="Sig_transdc_resp-reg_receiver"/>
</dbReference>
<dbReference type="InterPro" id="IPR036061">
    <property type="entry name" value="CheW-like_dom_sf"/>
</dbReference>
<dbReference type="SMART" id="SM00073">
    <property type="entry name" value="HPT"/>
    <property type="match status" value="2"/>
</dbReference>
<dbReference type="Gene3D" id="1.20.120.160">
    <property type="entry name" value="HPT domain"/>
    <property type="match status" value="4"/>
</dbReference>
<dbReference type="PROSITE" id="PS50894">
    <property type="entry name" value="HPT"/>
    <property type="match status" value="2"/>
</dbReference>
<keyword evidence="7" id="KW-0902">Two-component regulatory system</keyword>
<dbReference type="InterPro" id="IPR002545">
    <property type="entry name" value="CheW-lke_dom"/>
</dbReference>
<feature type="domain" description="CheW-like" evidence="14">
    <location>
        <begin position="2205"/>
        <end position="2338"/>
    </location>
</feature>
<dbReference type="InterPro" id="IPR003594">
    <property type="entry name" value="HATPase_dom"/>
</dbReference>
<dbReference type="CDD" id="cd00088">
    <property type="entry name" value="HPT"/>
    <property type="match status" value="2"/>
</dbReference>
<evidence type="ECO:0000256" key="9">
    <source>
        <dbReference type="PROSITE-ProRule" id="PRU00110"/>
    </source>
</evidence>
<dbReference type="Gene3D" id="2.30.30.40">
    <property type="entry name" value="SH3 Domains"/>
    <property type="match status" value="1"/>
</dbReference>
<dbReference type="InterPro" id="IPR004105">
    <property type="entry name" value="CheA-like_dim"/>
</dbReference>
<feature type="modified residue" description="4-aspartylphosphate" evidence="10">
    <location>
        <position position="2406"/>
    </location>
</feature>
<feature type="domain" description="HPt" evidence="15">
    <location>
        <begin position="1709"/>
        <end position="1813"/>
    </location>
</feature>
<dbReference type="SMART" id="SM00260">
    <property type="entry name" value="CheW"/>
    <property type="match status" value="1"/>
</dbReference>
<dbReference type="SUPFAM" id="SSF47226">
    <property type="entry name" value="Histidine-containing phosphotransfer domain, HPT domain"/>
    <property type="match status" value="5"/>
</dbReference>
<feature type="region of interest" description="Disordered" evidence="11">
    <location>
        <begin position="1601"/>
        <end position="1638"/>
    </location>
</feature>
<evidence type="ECO:0000256" key="6">
    <source>
        <dbReference type="ARBA" id="ARBA00022777"/>
    </source>
</evidence>
<comment type="function">
    <text evidence="8">Involved in the transmission of sensory signals from the chemoreceptors to the flagellar motors. CheA is autophosphorylated; it can transfer its phosphate group to either CheB or CheY.</text>
</comment>
<dbReference type="CDD" id="cd17546">
    <property type="entry name" value="REC_hyHK_CKI1_RcsC-like"/>
    <property type="match status" value="1"/>
</dbReference>
<evidence type="ECO:0000259" key="12">
    <source>
        <dbReference type="PROSITE" id="PS50109"/>
    </source>
</evidence>